<evidence type="ECO:0000256" key="4">
    <source>
        <dbReference type="ARBA" id="ARBA00004406"/>
    </source>
</evidence>
<dbReference type="PRINTS" id="PR00385">
    <property type="entry name" value="P450"/>
</dbReference>
<dbReference type="PANTHER" id="PTHR24292:SF54">
    <property type="entry name" value="CYP9F3-RELATED"/>
    <property type="match status" value="1"/>
</dbReference>
<dbReference type="PANTHER" id="PTHR24292">
    <property type="entry name" value="CYTOCHROME P450"/>
    <property type="match status" value="1"/>
</dbReference>
<dbReference type="PROSITE" id="PS00086">
    <property type="entry name" value="CYTOCHROME_P450"/>
    <property type="match status" value="1"/>
</dbReference>
<dbReference type="GO" id="GO:0004497">
    <property type="term" value="F:monooxygenase activity"/>
    <property type="evidence" value="ECO:0007669"/>
    <property type="project" value="UniProtKB-KW"/>
</dbReference>
<dbReference type="GO" id="GO:0020037">
    <property type="term" value="F:heme binding"/>
    <property type="evidence" value="ECO:0007669"/>
    <property type="project" value="InterPro"/>
</dbReference>
<gene>
    <name evidence="17" type="ORF">PPYR_07901</name>
</gene>
<accession>A0A1Y1LNF0</accession>
<dbReference type="FunCoup" id="A0A1Y1LNF0">
    <property type="interactions" value="66"/>
</dbReference>
<name>A0A1Y1LNF0_PHOPY</name>
<evidence type="ECO:0000256" key="9">
    <source>
        <dbReference type="ARBA" id="ARBA00022848"/>
    </source>
</evidence>
<keyword evidence="13" id="KW-0472">Membrane</keyword>
<comment type="cofactor">
    <cofactor evidence="1 14">
        <name>heme</name>
        <dbReference type="ChEBI" id="CHEBI:30413"/>
    </cofactor>
</comment>
<sequence>MGGAVIVLFFIAFFYLVYKNIAKANQYWKVRGVPYVSPRFFFGNFASNIFQKASFGDVLRTIYLAFPTERFVGLYQFTQPVLMVRDPELIKRITVKDFEYFSDHTQYIAPDVDPLWGRNLFSLSVKDGWHDMRTMLSPTFTSSKMRIIFSLMQECVKEFVSYLNTKGDTMTLELKDTFSRVANDIIGTTAFGVECNSLKNRHNEFYMMGKQITSFSGIRGLKFFAYATLPKLMKYLNVKLISTTAAKFFTDVITDTLRYREKNNVIRPDMLYLLTEVRKERMAQGENSANVKHHKIELTDDLITAQAMIFFFAGFDTVSTALSLMFYELAINSQIQDELFAEIRQTVGEQITYEKLLSMKFLDCVVSESLRLHPPGIFMDRRCVKPYVIEPEKARDPTVRLEKGDLIWIPIRELHRDPNNYPEPKKFDPGRFSSANKDQINPFTFLPFGLGPRNCIASRFALLECKLVLVEVLKQYEVVPVSKTEIPLTLSKKSPIPLPENGVWVGFNRRVEDNRYSNE</sequence>
<evidence type="ECO:0000256" key="5">
    <source>
        <dbReference type="ARBA" id="ARBA00010617"/>
    </source>
</evidence>
<evidence type="ECO:0008006" key="19">
    <source>
        <dbReference type="Google" id="ProtNLM"/>
    </source>
</evidence>
<comment type="similarity">
    <text evidence="5 15">Belongs to the cytochrome P450 family.</text>
</comment>
<dbReference type="GO" id="GO:0005506">
    <property type="term" value="F:iron ion binding"/>
    <property type="evidence" value="ECO:0007669"/>
    <property type="project" value="InterPro"/>
</dbReference>
<evidence type="ECO:0000313" key="18">
    <source>
        <dbReference type="Proteomes" id="UP000327044"/>
    </source>
</evidence>
<evidence type="ECO:0000313" key="17">
    <source>
        <dbReference type="EMBL" id="KAB0800021.1"/>
    </source>
</evidence>
<dbReference type="Pfam" id="PF00067">
    <property type="entry name" value="p450"/>
    <property type="match status" value="1"/>
</dbReference>
<keyword evidence="12 15" id="KW-0503">Monooxygenase</keyword>
<evidence type="ECO:0000256" key="12">
    <source>
        <dbReference type="ARBA" id="ARBA00023033"/>
    </source>
</evidence>
<evidence type="ECO:0000256" key="14">
    <source>
        <dbReference type="PIRSR" id="PIRSR602403-1"/>
    </source>
</evidence>
<evidence type="ECO:0000313" key="16">
    <source>
        <dbReference type="EMBL" id="JAV74471.1"/>
    </source>
</evidence>
<dbReference type="InParanoid" id="A0A1Y1LNF0"/>
<dbReference type="InterPro" id="IPR036396">
    <property type="entry name" value="Cyt_P450_sf"/>
</dbReference>
<evidence type="ECO:0000256" key="7">
    <source>
        <dbReference type="ARBA" id="ARBA00022723"/>
    </source>
</evidence>
<reference evidence="17 18" key="2">
    <citation type="journal article" date="2018" name="Elife">
        <title>Firefly genomes illuminate parallel origins of bioluminescence in beetles.</title>
        <authorList>
            <person name="Fallon T.R."/>
            <person name="Lower S.E."/>
            <person name="Chang C.H."/>
            <person name="Bessho-Uehara M."/>
            <person name="Martin G.J."/>
            <person name="Bewick A.J."/>
            <person name="Behringer M."/>
            <person name="Debat H.J."/>
            <person name="Wong I."/>
            <person name="Day J.C."/>
            <person name="Suvorov A."/>
            <person name="Silva C.J."/>
            <person name="Stanger-Hall K.F."/>
            <person name="Hall D.W."/>
            <person name="Schmitz R.J."/>
            <person name="Nelson D.R."/>
            <person name="Lewis S.M."/>
            <person name="Shigenobu S."/>
            <person name="Bybee S.M."/>
            <person name="Larracuente A.M."/>
            <person name="Oba Y."/>
            <person name="Weng J.K."/>
        </authorList>
    </citation>
    <scope>NUCLEOTIDE SEQUENCE [LARGE SCALE GENOMIC DNA]</scope>
    <source>
        <strain evidence="17">1611_PpyrPB1</strain>
        <tissue evidence="17">Whole body</tissue>
    </source>
</reference>
<reference evidence="16" key="1">
    <citation type="journal article" date="2016" name="Sci. Rep.">
        <title>Molecular characterization of firefly nuptial gifts: a multi-omics approach sheds light on postcopulatory sexual selection.</title>
        <authorList>
            <person name="Al-Wathiqui N."/>
            <person name="Fallon T.R."/>
            <person name="South A."/>
            <person name="Weng J.K."/>
            <person name="Lewis S.M."/>
        </authorList>
    </citation>
    <scope>NUCLEOTIDE SEQUENCE</scope>
</reference>
<evidence type="ECO:0000256" key="13">
    <source>
        <dbReference type="ARBA" id="ARBA00023136"/>
    </source>
</evidence>
<evidence type="ECO:0000256" key="15">
    <source>
        <dbReference type="RuleBase" id="RU000461"/>
    </source>
</evidence>
<keyword evidence="6 14" id="KW-0349">Heme</keyword>
<keyword evidence="18" id="KW-1185">Reference proteome</keyword>
<feature type="binding site" description="axial binding residue" evidence="14">
    <location>
        <position position="455"/>
    </location>
    <ligand>
        <name>heme</name>
        <dbReference type="ChEBI" id="CHEBI:30413"/>
    </ligand>
    <ligandPart>
        <name>Fe</name>
        <dbReference type="ChEBI" id="CHEBI:18248"/>
    </ligandPart>
</feature>
<evidence type="ECO:0000256" key="2">
    <source>
        <dbReference type="ARBA" id="ARBA00003690"/>
    </source>
</evidence>
<dbReference type="GO" id="GO:0016705">
    <property type="term" value="F:oxidoreductase activity, acting on paired donors, with incorporation or reduction of molecular oxygen"/>
    <property type="evidence" value="ECO:0007669"/>
    <property type="project" value="InterPro"/>
</dbReference>
<dbReference type="InterPro" id="IPR017972">
    <property type="entry name" value="Cyt_P450_CS"/>
</dbReference>
<dbReference type="OrthoDB" id="2789670at2759"/>
<reference evidence="17" key="3">
    <citation type="submission" date="2019-08" db="EMBL/GenBank/DDBJ databases">
        <authorList>
            <consortium name="Photinus pyralis genome working group"/>
            <person name="Fallon T.R."/>
            <person name="Sander Lower S.E."/>
            <person name="Weng J.-K."/>
        </authorList>
    </citation>
    <scope>NUCLEOTIDE SEQUENCE</scope>
    <source>
        <strain evidence="17">1611_PpyrPB1</strain>
        <tissue evidence="17">Whole body</tissue>
    </source>
</reference>
<keyword evidence="10 15" id="KW-0560">Oxidoreductase</keyword>
<dbReference type="CDD" id="cd11056">
    <property type="entry name" value="CYP6-like"/>
    <property type="match status" value="1"/>
</dbReference>
<comment type="subcellular location">
    <subcellularLocation>
        <location evidence="4">Endoplasmic reticulum membrane</location>
        <topology evidence="4">Peripheral membrane protein</topology>
    </subcellularLocation>
    <subcellularLocation>
        <location evidence="3">Microsome membrane</location>
        <topology evidence="3">Peripheral membrane protein</topology>
    </subcellularLocation>
</comment>
<dbReference type="EMBL" id="VVIM01000005">
    <property type="protein sequence ID" value="KAB0800021.1"/>
    <property type="molecule type" value="Genomic_DNA"/>
</dbReference>
<keyword evidence="8" id="KW-0256">Endoplasmic reticulum</keyword>
<dbReference type="InterPro" id="IPR001128">
    <property type="entry name" value="Cyt_P450"/>
</dbReference>
<protein>
    <recommendedName>
        <fullName evidence="19">Cytochrome P450</fullName>
    </recommendedName>
</protein>
<dbReference type="AlphaFoldDB" id="A0A1Y1LNF0"/>
<dbReference type="Gene3D" id="1.10.630.10">
    <property type="entry name" value="Cytochrome P450"/>
    <property type="match status" value="1"/>
</dbReference>
<keyword evidence="7 14" id="KW-0479">Metal-binding</keyword>
<dbReference type="FunFam" id="1.10.630.10:FF:000042">
    <property type="entry name" value="Cytochrome P450"/>
    <property type="match status" value="1"/>
</dbReference>
<evidence type="ECO:0000256" key="1">
    <source>
        <dbReference type="ARBA" id="ARBA00001971"/>
    </source>
</evidence>
<dbReference type="InterPro" id="IPR002403">
    <property type="entry name" value="Cyt_P450_E_grp-IV"/>
</dbReference>
<dbReference type="EMBL" id="GEZM01052506">
    <property type="protein sequence ID" value="JAV74471.1"/>
    <property type="molecule type" value="Transcribed_RNA"/>
</dbReference>
<dbReference type="PRINTS" id="PR00465">
    <property type="entry name" value="EP450IV"/>
</dbReference>
<evidence type="ECO:0000256" key="3">
    <source>
        <dbReference type="ARBA" id="ARBA00004174"/>
    </source>
</evidence>
<evidence type="ECO:0000256" key="10">
    <source>
        <dbReference type="ARBA" id="ARBA00023002"/>
    </source>
</evidence>
<organism evidence="16">
    <name type="scientific">Photinus pyralis</name>
    <name type="common">Common eastern firefly</name>
    <name type="synonym">Lampyris pyralis</name>
    <dbReference type="NCBI Taxonomy" id="7054"/>
    <lineage>
        <taxon>Eukaryota</taxon>
        <taxon>Metazoa</taxon>
        <taxon>Ecdysozoa</taxon>
        <taxon>Arthropoda</taxon>
        <taxon>Hexapoda</taxon>
        <taxon>Insecta</taxon>
        <taxon>Pterygota</taxon>
        <taxon>Neoptera</taxon>
        <taxon>Endopterygota</taxon>
        <taxon>Coleoptera</taxon>
        <taxon>Polyphaga</taxon>
        <taxon>Elateriformia</taxon>
        <taxon>Elateroidea</taxon>
        <taxon>Lampyridae</taxon>
        <taxon>Lampyrinae</taxon>
        <taxon>Photinus</taxon>
    </lineage>
</organism>
<evidence type="ECO:0000256" key="11">
    <source>
        <dbReference type="ARBA" id="ARBA00023004"/>
    </source>
</evidence>
<dbReference type="GO" id="GO:0005789">
    <property type="term" value="C:endoplasmic reticulum membrane"/>
    <property type="evidence" value="ECO:0007669"/>
    <property type="project" value="UniProtKB-SubCell"/>
</dbReference>
<proteinExistence type="inferred from homology"/>
<dbReference type="InterPro" id="IPR050476">
    <property type="entry name" value="Insect_CytP450_Detox"/>
</dbReference>
<comment type="function">
    <text evidence="2">May be involved in the metabolism of insect hormones and in the breakdown of synthetic insecticides.</text>
</comment>
<keyword evidence="9" id="KW-0492">Microsome</keyword>
<dbReference type="SUPFAM" id="SSF48264">
    <property type="entry name" value="Cytochrome P450"/>
    <property type="match status" value="1"/>
</dbReference>
<evidence type="ECO:0000256" key="6">
    <source>
        <dbReference type="ARBA" id="ARBA00022617"/>
    </source>
</evidence>
<dbReference type="Proteomes" id="UP000327044">
    <property type="component" value="Unassembled WGS sequence"/>
</dbReference>
<evidence type="ECO:0000256" key="8">
    <source>
        <dbReference type="ARBA" id="ARBA00022824"/>
    </source>
</evidence>
<keyword evidence="11 14" id="KW-0408">Iron</keyword>